<evidence type="ECO:0000313" key="2">
    <source>
        <dbReference type="EMBL" id="KAF2184360.1"/>
    </source>
</evidence>
<evidence type="ECO:0000256" key="1">
    <source>
        <dbReference type="SAM" id="Phobius"/>
    </source>
</evidence>
<dbReference type="OrthoDB" id="3365267at2759"/>
<sequence length="189" mass="21208">MSSESLAAFRNNRSNELRRLAEEHLQHDLNQSDRETLRSAARKVSTHATLGSLLGLGFGVYCAYRLRSMRLAYFKAFRAMEKPVEVKFADGRTAPVPDITPHIQPSKWGDFAAYFFFSIGGLFLGGETGFLTGTASAARTIGRDQESRERIEKAFRNYRIECAEEGGAAAGGSEQVPEHLWLDRRWLCE</sequence>
<reference evidence="2" key="1">
    <citation type="journal article" date="2020" name="Stud. Mycol.">
        <title>101 Dothideomycetes genomes: a test case for predicting lifestyles and emergence of pathogens.</title>
        <authorList>
            <person name="Haridas S."/>
            <person name="Albert R."/>
            <person name="Binder M."/>
            <person name="Bloem J."/>
            <person name="Labutti K."/>
            <person name="Salamov A."/>
            <person name="Andreopoulos B."/>
            <person name="Baker S."/>
            <person name="Barry K."/>
            <person name="Bills G."/>
            <person name="Bluhm B."/>
            <person name="Cannon C."/>
            <person name="Castanera R."/>
            <person name="Culley D."/>
            <person name="Daum C."/>
            <person name="Ezra D."/>
            <person name="Gonzalez J."/>
            <person name="Henrissat B."/>
            <person name="Kuo A."/>
            <person name="Liang C."/>
            <person name="Lipzen A."/>
            <person name="Lutzoni F."/>
            <person name="Magnuson J."/>
            <person name="Mondo S."/>
            <person name="Nolan M."/>
            <person name="Ohm R."/>
            <person name="Pangilinan J."/>
            <person name="Park H.-J."/>
            <person name="Ramirez L."/>
            <person name="Alfaro M."/>
            <person name="Sun H."/>
            <person name="Tritt A."/>
            <person name="Yoshinaga Y."/>
            <person name="Zwiers L.-H."/>
            <person name="Turgeon B."/>
            <person name="Goodwin S."/>
            <person name="Spatafora J."/>
            <person name="Crous P."/>
            <person name="Grigoriev I."/>
        </authorList>
    </citation>
    <scope>NUCLEOTIDE SEQUENCE</scope>
    <source>
        <strain evidence="2">CBS 207.26</strain>
    </source>
</reference>
<feature type="transmembrane region" description="Helical" evidence="1">
    <location>
        <begin position="44"/>
        <end position="64"/>
    </location>
</feature>
<evidence type="ECO:0000313" key="3">
    <source>
        <dbReference type="Proteomes" id="UP000800200"/>
    </source>
</evidence>
<keyword evidence="1" id="KW-1133">Transmembrane helix</keyword>
<name>A0A6A6E2J9_9PEZI</name>
<organism evidence="2 3">
    <name type="scientific">Zopfia rhizophila CBS 207.26</name>
    <dbReference type="NCBI Taxonomy" id="1314779"/>
    <lineage>
        <taxon>Eukaryota</taxon>
        <taxon>Fungi</taxon>
        <taxon>Dikarya</taxon>
        <taxon>Ascomycota</taxon>
        <taxon>Pezizomycotina</taxon>
        <taxon>Dothideomycetes</taxon>
        <taxon>Dothideomycetes incertae sedis</taxon>
        <taxon>Zopfiaceae</taxon>
        <taxon>Zopfia</taxon>
    </lineage>
</organism>
<keyword evidence="3" id="KW-1185">Reference proteome</keyword>
<protein>
    <submittedName>
        <fullName evidence="2">Uncharacterized protein</fullName>
    </submittedName>
</protein>
<keyword evidence="1" id="KW-0812">Transmembrane</keyword>
<dbReference type="AlphaFoldDB" id="A0A6A6E2J9"/>
<keyword evidence="1" id="KW-0472">Membrane</keyword>
<dbReference type="Proteomes" id="UP000800200">
    <property type="component" value="Unassembled WGS sequence"/>
</dbReference>
<gene>
    <name evidence="2" type="ORF">K469DRAFT_688831</name>
</gene>
<proteinExistence type="predicted"/>
<dbReference type="EMBL" id="ML994638">
    <property type="protein sequence ID" value="KAF2184360.1"/>
    <property type="molecule type" value="Genomic_DNA"/>
</dbReference>
<accession>A0A6A6E2J9</accession>